<protein>
    <submittedName>
        <fullName evidence="2">Sigma factor-like helix-turn-helix DNA-binding protein</fullName>
    </submittedName>
</protein>
<dbReference type="InterPro" id="IPR036388">
    <property type="entry name" value="WH-like_DNA-bd_sf"/>
</dbReference>
<dbReference type="InterPro" id="IPR007630">
    <property type="entry name" value="RNA_pol_sigma70_r4"/>
</dbReference>
<evidence type="ECO:0000259" key="1">
    <source>
        <dbReference type="Pfam" id="PF04545"/>
    </source>
</evidence>
<dbReference type="RefSeq" id="WP_364022599.1">
    <property type="nucleotide sequence ID" value="NZ_JBFATD010000005.1"/>
</dbReference>
<gene>
    <name evidence="2" type="ORF">AB0K95_16755</name>
</gene>
<evidence type="ECO:0000313" key="3">
    <source>
        <dbReference type="Proteomes" id="UP001552527"/>
    </source>
</evidence>
<keyword evidence="3" id="KW-1185">Reference proteome</keyword>
<dbReference type="Pfam" id="PF04545">
    <property type="entry name" value="Sigma70_r4"/>
    <property type="match status" value="1"/>
</dbReference>
<name>A0ABV3JFG2_9ACTN</name>
<reference evidence="2 3" key="1">
    <citation type="submission" date="2024-06" db="EMBL/GenBank/DDBJ databases">
        <title>The Natural Products Discovery Center: Release of the First 8490 Sequenced Strains for Exploring Actinobacteria Biosynthetic Diversity.</title>
        <authorList>
            <person name="Kalkreuter E."/>
            <person name="Kautsar S.A."/>
            <person name="Yang D."/>
            <person name="Bader C.D."/>
            <person name="Teijaro C.N."/>
            <person name="Fluegel L."/>
            <person name="Davis C.M."/>
            <person name="Simpson J.R."/>
            <person name="Lauterbach L."/>
            <person name="Steele A.D."/>
            <person name="Gui C."/>
            <person name="Meng S."/>
            <person name="Li G."/>
            <person name="Viehrig K."/>
            <person name="Ye F."/>
            <person name="Su P."/>
            <person name="Kiefer A.F."/>
            <person name="Nichols A."/>
            <person name="Cepeda A.J."/>
            <person name="Yan W."/>
            <person name="Fan B."/>
            <person name="Jiang Y."/>
            <person name="Adhikari A."/>
            <person name="Zheng C.-J."/>
            <person name="Schuster L."/>
            <person name="Cowan T.M."/>
            <person name="Smanski M.J."/>
            <person name="Chevrette M.G."/>
            <person name="De Carvalho L.P.S."/>
            <person name="Shen B."/>
        </authorList>
    </citation>
    <scope>NUCLEOTIDE SEQUENCE [LARGE SCALE GENOMIC DNA]</scope>
    <source>
        <strain evidence="2 3">NPDC052768</strain>
    </source>
</reference>
<evidence type="ECO:0000313" key="2">
    <source>
        <dbReference type="EMBL" id="MEV5246902.1"/>
    </source>
</evidence>
<dbReference type="EMBL" id="JBFATE010000006">
    <property type="protein sequence ID" value="MEV5246902.1"/>
    <property type="molecule type" value="Genomic_DNA"/>
</dbReference>
<dbReference type="Proteomes" id="UP001552527">
    <property type="component" value="Unassembled WGS sequence"/>
</dbReference>
<comment type="caution">
    <text evidence="2">The sequence shown here is derived from an EMBL/GenBank/DDBJ whole genome shotgun (WGS) entry which is preliminary data.</text>
</comment>
<accession>A0ABV3JFG2</accession>
<proteinExistence type="predicted"/>
<feature type="domain" description="RNA polymerase sigma-70 region 4" evidence="1">
    <location>
        <begin position="16"/>
        <end position="52"/>
    </location>
</feature>
<dbReference type="SUPFAM" id="SSF88659">
    <property type="entry name" value="Sigma3 and sigma4 domains of RNA polymerase sigma factors"/>
    <property type="match status" value="1"/>
</dbReference>
<organism evidence="2 3">
    <name type="scientific">Streptomyces werraensis</name>
    <dbReference type="NCBI Taxonomy" id="68284"/>
    <lineage>
        <taxon>Bacteria</taxon>
        <taxon>Bacillati</taxon>
        <taxon>Actinomycetota</taxon>
        <taxon>Actinomycetes</taxon>
        <taxon>Kitasatosporales</taxon>
        <taxon>Streptomycetaceae</taxon>
        <taxon>Streptomyces</taxon>
    </lineage>
</organism>
<sequence length="438" mass="48040">MFDEGWMIQAWHSGFDDRARAIVEARAAGRTLEEAGAEFRVTRERVRQIITQRQRSLAAMTDIAHQGWREILRAVGAAPAVRREAFAAALGVRDHVVLELLLLEAGLNAPHTWAGPLRGWWTAHPDSLDAALRRLVASAPLADDAFREVARTAGVPEEIPLTDLLDDPRSKVAPNTDGHWVRRKARGRDSAYLYLLEAGRPCTAEELLKPMAVATEKAAREALRRDDRFVLSRPEGSWVLAEWSHLRLTPFSNAVEALVAVVTEHGPIARGSLFAKVTELYPVTAWRLTQCLLNDQIGETTDGLIDLVTRGAQPIEEAEPAQPATMAVHGDVLGARIPVDRDVLRGSGVRVNSWLTWRLGLRQAPMSRTFASFGGHAPLTVRRGTSFAQVSSLRRHALELGVVDGCVLALVLNLREGTAQVHHGCEEEACPARATSST</sequence>
<dbReference type="Gene3D" id="1.10.10.10">
    <property type="entry name" value="Winged helix-like DNA-binding domain superfamily/Winged helix DNA-binding domain"/>
    <property type="match status" value="1"/>
</dbReference>
<dbReference type="InterPro" id="IPR013324">
    <property type="entry name" value="RNA_pol_sigma_r3/r4-like"/>
</dbReference>